<evidence type="ECO:0000256" key="1">
    <source>
        <dbReference type="ARBA" id="ARBA00022723"/>
    </source>
</evidence>
<comment type="caution">
    <text evidence="4">The sequence shown here is derived from an EMBL/GenBank/DDBJ whole genome shotgun (WGS) entry which is preliminary data.</text>
</comment>
<keyword evidence="2" id="KW-0186">Copper</keyword>
<keyword evidence="1" id="KW-0479">Metal-binding</keyword>
<dbReference type="EMBL" id="BLXT01000484">
    <property type="protein sequence ID" value="GFN77509.1"/>
    <property type="molecule type" value="Genomic_DNA"/>
</dbReference>
<dbReference type="InterPro" id="IPR050316">
    <property type="entry name" value="Tyrosinase/Hemocyanin"/>
</dbReference>
<dbReference type="AlphaFoldDB" id="A0AAV3Y3A3"/>
<evidence type="ECO:0000256" key="2">
    <source>
        <dbReference type="ARBA" id="ARBA00023008"/>
    </source>
</evidence>
<evidence type="ECO:0000259" key="3">
    <source>
        <dbReference type="PROSITE" id="PS00498"/>
    </source>
</evidence>
<evidence type="ECO:0000313" key="5">
    <source>
        <dbReference type="Proteomes" id="UP000735302"/>
    </source>
</evidence>
<dbReference type="GO" id="GO:0046872">
    <property type="term" value="F:metal ion binding"/>
    <property type="evidence" value="ECO:0007669"/>
    <property type="project" value="UniProtKB-KW"/>
</dbReference>
<dbReference type="InterPro" id="IPR002227">
    <property type="entry name" value="Tyrosinase_Cu-bd"/>
</dbReference>
<keyword evidence="5" id="KW-1185">Reference proteome</keyword>
<organism evidence="4 5">
    <name type="scientific">Plakobranchus ocellatus</name>
    <dbReference type="NCBI Taxonomy" id="259542"/>
    <lineage>
        <taxon>Eukaryota</taxon>
        <taxon>Metazoa</taxon>
        <taxon>Spiralia</taxon>
        <taxon>Lophotrochozoa</taxon>
        <taxon>Mollusca</taxon>
        <taxon>Gastropoda</taxon>
        <taxon>Heterobranchia</taxon>
        <taxon>Euthyneura</taxon>
        <taxon>Panpulmonata</taxon>
        <taxon>Sacoglossa</taxon>
        <taxon>Placobranchoidea</taxon>
        <taxon>Plakobranchidae</taxon>
        <taxon>Plakobranchus</taxon>
    </lineage>
</organism>
<dbReference type="PROSITE" id="PS00498">
    <property type="entry name" value="TYROSINASE_2"/>
    <property type="match status" value="1"/>
</dbReference>
<dbReference type="PANTHER" id="PTHR11474">
    <property type="entry name" value="TYROSINASE FAMILY MEMBER"/>
    <property type="match status" value="1"/>
</dbReference>
<feature type="domain" description="Tyrosinase copper-binding" evidence="3">
    <location>
        <begin position="10"/>
        <end position="21"/>
    </location>
</feature>
<dbReference type="SUPFAM" id="SSF48056">
    <property type="entry name" value="Di-copper centre-containing domain"/>
    <property type="match status" value="1"/>
</dbReference>
<sequence>MGQLDTAAFDPIFFMHHSFVDYLWELFRTNLRSLGADPEIYPDIEDAESRHHSTASTGFGDLTQADGYLDSLTDSYEYESAPICTARFPDCGSRSVFMNSFFYLEVYIGQKFCRSYMNIH</sequence>
<dbReference type="PANTHER" id="PTHR11474:SF126">
    <property type="entry name" value="TYROSINASE-LIKE PROTEIN TYR-1-RELATED"/>
    <property type="match status" value="1"/>
</dbReference>
<protein>
    <submittedName>
        <fullName evidence="4">Tyrosinase</fullName>
    </submittedName>
</protein>
<dbReference type="Gene3D" id="1.10.1280.10">
    <property type="entry name" value="Di-copper center containing domain from catechol oxidase"/>
    <property type="match status" value="1"/>
</dbReference>
<reference evidence="4 5" key="1">
    <citation type="journal article" date="2021" name="Elife">
        <title>Chloroplast acquisition without the gene transfer in kleptoplastic sea slugs, Plakobranchus ocellatus.</title>
        <authorList>
            <person name="Maeda T."/>
            <person name="Takahashi S."/>
            <person name="Yoshida T."/>
            <person name="Shimamura S."/>
            <person name="Takaki Y."/>
            <person name="Nagai Y."/>
            <person name="Toyoda A."/>
            <person name="Suzuki Y."/>
            <person name="Arimoto A."/>
            <person name="Ishii H."/>
            <person name="Satoh N."/>
            <person name="Nishiyama T."/>
            <person name="Hasebe M."/>
            <person name="Maruyama T."/>
            <person name="Minagawa J."/>
            <person name="Obokata J."/>
            <person name="Shigenobu S."/>
        </authorList>
    </citation>
    <scope>NUCLEOTIDE SEQUENCE [LARGE SCALE GENOMIC DNA]</scope>
</reference>
<dbReference type="Proteomes" id="UP000735302">
    <property type="component" value="Unassembled WGS sequence"/>
</dbReference>
<accession>A0AAV3Y3A3</accession>
<dbReference type="Pfam" id="PF00264">
    <property type="entry name" value="Tyrosinase"/>
    <property type="match status" value="1"/>
</dbReference>
<dbReference type="InterPro" id="IPR008922">
    <property type="entry name" value="Di-copper_centre_dom_sf"/>
</dbReference>
<gene>
    <name evidence="4" type="ORF">PoB_000401500</name>
</gene>
<name>A0AAV3Y3A3_9GAST</name>
<dbReference type="GO" id="GO:0016491">
    <property type="term" value="F:oxidoreductase activity"/>
    <property type="evidence" value="ECO:0007669"/>
    <property type="project" value="InterPro"/>
</dbReference>
<evidence type="ECO:0000313" key="4">
    <source>
        <dbReference type="EMBL" id="GFN77509.1"/>
    </source>
</evidence>
<proteinExistence type="predicted"/>